<evidence type="ECO:0000313" key="3">
    <source>
        <dbReference type="Proteomes" id="UP000298030"/>
    </source>
</evidence>
<dbReference type="SUPFAM" id="SSF55729">
    <property type="entry name" value="Acyl-CoA N-acyltransferases (Nat)"/>
    <property type="match status" value="1"/>
</dbReference>
<keyword evidence="2" id="KW-0012">Acyltransferase</keyword>
<keyword evidence="3" id="KW-1185">Reference proteome</keyword>
<gene>
    <name evidence="2" type="ORF">FA13DRAFT_777027</name>
</gene>
<feature type="domain" description="N-acetyltransferase" evidence="1">
    <location>
        <begin position="22"/>
        <end position="191"/>
    </location>
</feature>
<organism evidence="2 3">
    <name type="scientific">Coprinellus micaceus</name>
    <name type="common">Glistening ink-cap mushroom</name>
    <name type="synonym">Coprinus micaceus</name>
    <dbReference type="NCBI Taxonomy" id="71717"/>
    <lineage>
        <taxon>Eukaryota</taxon>
        <taxon>Fungi</taxon>
        <taxon>Dikarya</taxon>
        <taxon>Basidiomycota</taxon>
        <taxon>Agaricomycotina</taxon>
        <taxon>Agaricomycetes</taxon>
        <taxon>Agaricomycetidae</taxon>
        <taxon>Agaricales</taxon>
        <taxon>Agaricineae</taxon>
        <taxon>Psathyrellaceae</taxon>
        <taxon>Coprinellus</taxon>
    </lineage>
</organism>
<protein>
    <submittedName>
        <fullName evidence="2">Acyl-CoA N-acyltransferase</fullName>
    </submittedName>
</protein>
<dbReference type="InterPro" id="IPR000182">
    <property type="entry name" value="GNAT_dom"/>
</dbReference>
<dbReference type="InterPro" id="IPR051531">
    <property type="entry name" value="N-acetyltransferase"/>
</dbReference>
<comment type="caution">
    <text evidence="2">The sequence shown here is derived from an EMBL/GenBank/DDBJ whole genome shotgun (WGS) entry which is preliminary data.</text>
</comment>
<dbReference type="Proteomes" id="UP000298030">
    <property type="component" value="Unassembled WGS sequence"/>
</dbReference>
<proteinExistence type="predicted"/>
<reference evidence="2 3" key="1">
    <citation type="journal article" date="2019" name="Nat. Ecol. Evol.">
        <title>Megaphylogeny resolves global patterns of mushroom evolution.</title>
        <authorList>
            <person name="Varga T."/>
            <person name="Krizsan K."/>
            <person name="Foldi C."/>
            <person name="Dima B."/>
            <person name="Sanchez-Garcia M."/>
            <person name="Sanchez-Ramirez S."/>
            <person name="Szollosi G.J."/>
            <person name="Szarkandi J.G."/>
            <person name="Papp V."/>
            <person name="Albert L."/>
            <person name="Andreopoulos W."/>
            <person name="Angelini C."/>
            <person name="Antonin V."/>
            <person name="Barry K.W."/>
            <person name="Bougher N.L."/>
            <person name="Buchanan P."/>
            <person name="Buyck B."/>
            <person name="Bense V."/>
            <person name="Catcheside P."/>
            <person name="Chovatia M."/>
            <person name="Cooper J."/>
            <person name="Damon W."/>
            <person name="Desjardin D."/>
            <person name="Finy P."/>
            <person name="Geml J."/>
            <person name="Haridas S."/>
            <person name="Hughes K."/>
            <person name="Justo A."/>
            <person name="Karasinski D."/>
            <person name="Kautmanova I."/>
            <person name="Kiss B."/>
            <person name="Kocsube S."/>
            <person name="Kotiranta H."/>
            <person name="LaButti K.M."/>
            <person name="Lechner B.E."/>
            <person name="Liimatainen K."/>
            <person name="Lipzen A."/>
            <person name="Lukacs Z."/>
            <person name="Mihaltcheva S."/>
            <person name="Morgado L.N."/>
            <person name="Niskanen T."/>
            <person name="Noordeloos M.E."/>
            <person name="Ohm R.A."/>
            <person name="Ortiz-Santana B."/>
            <person name="Ovrebo C."/>
            <person name="Racz N."/>
            <person name="Riley R."/>
            <person name="Savchenko A."/>
            <person name="Shiryaev A."/>
            <person name="Soop K."/>
            <person name="Spirin V."/>
            <person name="Szebenyi C."/>
            <person name="Tomsovsky M."/>
            <person name="Tulloss R.E."/>
            <person name="Uehling J."/>
            <person name="Grigoriev I.V."/>
            <person name="Vagvolgyi C."/>
            <person name="Papp T."/>
            <person name="Martin F.M."/>
            <person name="Miettinen O."/>
            <person name="Hibbett D.S."/>
            <person name="Nagy L.G."/>
        </authorList>
    </citation>
    <scope>NUCLEOTIDE SEQUENCE [LARGE SCALE GENOMIC DNA]</scope>
    <source>
        <strain evidence="2 3">FP101781</strain>
    </source>
</reference>
<dbReference type="Pfam" id="PF13302">
    <property type="entry name" value="Acetyltransf_3"/>
    <property type="match status" value="1"/>
</dbReference>
<dbReference type="GO" id="GO:0016747">
    <property type="term" value="F:acyltransferase activity, transferring groups other than amino-acyl groups"/>
    <property type="evidence" value="ECO:0007669"/>
    <property type="project" value="InterPro"/>
</dbReference>
<dbReference type="PANTHER" id="PTHR43792">
    <property type="entry name" value="GNAT FAMILY, PUTATIVE (AFU_ORTHOLOGUE AFUA_3G00765)-RELATED-RELATED"/>
    <property type="match status" value="1"/>
</dbReference>
<name>A0A4Y7T412_COPMI</name>
<dbReference type="Gene3D" id="3.40.630.30">
    <property type="match status" value="1"/>
</dbReference>
<accession>A0A4Y7T412</accession>
<dbReference type="PANTHER" id="PTHR43792:SF16">
    <property type="entry name" value="N-ACETYLTRANSFERASE DOMAIN-CONTAINING PROTEIN"/>
    <property type="match status" value="1"/>
</dbReference>
<dbReference type="InterPro" id="IPR016181">
    <property type="entry name" value="Acyl_CoA_acyltransferase"/>
</dbReference>
<dbReference type="EMBL" id="QPFP01000031">
    <property type="protein sequence ID" value="TEB28668.1"/>
    <property type="molecule type" value="Genomic_DNA"/>
</dbReference>
<dbReference type="AlphaFoldDB" id="A0A4Y7T412"/>
<dbReference type="OrthoDB" id="64477at2759"/>
<keyword evidence="2" id="KW-0808">Transferase</keyword>
<dbReference type="PROSITE" id="PS51186">
    <property type="entry name" value="GNAT"/>
    <property type="match status" value="1"/>
</dbReference>
<evidence type="ECO:0000259" key="1">
    <source>
        <dbReference type="PROSITE" id="PS51186"/>
    </source>
</evidence>
<sequence>MSSPSLSPKLVTLTSTSPTSRVYLRSPTPSDAENLFARAKDPKCNTYVPFLQSDACTLESTHRSIARWRTNSYISSLVVVIVNKATNAVIGDTGFQGIDFEKKTGELGIMIDSDPAIRGNGYAIEILDILFSYGFHEKYLGLEKVVFFTSGDNVPMREVLKRKLGLEERYREEEQDWEYVADKAWWTMRREGGVVAGVVEEIWNEHDT</sequence>
<evidence type="ECO:0000313" key="2">
    <source>
        <dbReference type="EMBL" id="TEB28668.1"/>
    </source>
</evidence>